<dbReference type="GO" id="GO:0030682">
    <property type="term" value="P:symbiont-mediated perturbation of host defenses"/>
    <property type="evidence" value="ECO:0007669"/>
    <property type="project" value="InterPro"/>
</dbReference>
<dbReference type="InterPro" id="IPR012674">
    <property type="entry name" value="Calycin"/>
</dbReference>
<dbReference type="VEuPathDB" id="VectorBase:LOC119167655"/>
<dbReference type="Gene3D" id="2.40.128.20">
    <property type="match status" value="1"/>
</dbReference>
<dbReference type="OrthoDB" id="6504716at2759"/>
<keyword evidence="1" id="KW-0732">Signal</keyword>
<dbReference type="Pfam" id="PF02098">
    <property type="entry name" value="His_binding"/>
    <property type="match status" value="1"/>
</dbReference>
<dbReference type="SUPFAM" id="SSF50814">
    <property type="entry name" value="Lipocalins"/>
    <property type="match status" value="1"/>
</dbReference>
<feature type="signal peptide" evidence="1">
    <location>
        <begin position="1"/>
        <end position="21"/>
    </location>
</feature>
<dbReference type="EMBL" id="GHWJ01004908">
    <property type="protein sequence ID" value="NOV37645.1"/>
    <property type="molecule type" value="Transcribed_RNA"/>
</dbReference>
<organism evidence="2">
    <name type="scientific">Rhipicephalus microplus</name>
    <name type="common">Cattle tick</name>
    <name type="synonym">Boophilus microplus</name>
    <dbReference type="NCBI Taxonomy" id="6941"/>
    <lineage>
        <taxon>Eukaryota</taxon>
        <taxon>Metazoa</taxon>
        <taxon>Ecdysozoa</taxon>
        <taxon>Arthropoda</taxon>
        <taxon>Chelicerata</taxon>
        <taxon>Arachnida</taxon>
        <taxon>Acari</taxon>
        <taxon>Parasitiformes</taxon>
        <taxon>Ixodida</taxon>
        <taxon>Ixodoidea</taxon>
        <taxon>Ixodidae</taxon>
        <taxon>Rhipicephalinae</taxon>
        <taxon>Rhipicephalus</taxon>
        <taxon>Boophilus</taxon>
    </lineage>
</organism>
<name>A0A6M2CVE5_RHIMP</name>
<dbReference type="GO" id="GO:0043176">
    <property type="term" value="F:amine binding"/>
    <property type="evidence" value="ECO:0007669"/>
    <property type="project" value="InterPro"/>
</dbReference>
<accession>A0A6M2CVE5</accession>
<proteinExistence type="predicted"/>
<reference evidence="2" key="1">
    <citation type="submission" date="2019-09" db="EMBL/GenBank/DDBJ databases">
        <title>Organ-specific transcriptomic study of the physiology of the cattle tick, Rhipicephalus microplus.</title>
        <authorList>
            <person name="Tirloni L."/>
            <person name="Braz G."/>
            <person name="Gandara A.C.P."/>
            <person name="Sabadin G.A."/>
            <person name="da Silva R.M."/>
            <person name="Guizzo M.G."/>
            <person name="Machado J.A."/>
            <person name="Costa E.P."/>
            <person name="Gomes H.F."/>
            <person name="Moraes J."/>
            <person name="Mota M.B.S."/>
            <person name="Mesquita R.D."/>
            <person name="Alvarenga P.H."/>
            <person name="Alves F."/>
            <person name="Seixas A."/>
            <person name="da Fonseca R.N."/>
            <person name="Fogaca A."/>
            <person name="Logullo C."/>
            <person name="Tanaka A."/>
            <person name="Daffre S."/>
            <person name="Termignoni C."/>
            <person name="Vaz I.S.Jr."/>
            <person name="Oliveira P.L."/>
            <person name="Ribeiro J.M."/>
        </authorList>
    </citation>
    <scope>NUCLEOTIDE SEQUENCE</scope>
    <source>
        <strain evidence="2">Porto Alegre</strain>
    </source>
</reference>
<feature type="chain" id="PRO_5026827625" evidence="1">
    <location>
        <begin position="22"/>
        <end position="176"/>
    </location>
</feature>
<evidence type="ECO:0000256" key="1">
    <source>
        <dbReference type="SAM" id="SignalP"/>
    </source>
</evidence>
<protein>
    <submittedName>
        <fullName evidence="2">Putative lipocalin-5 1</fullName>
    </submittedName>
</protein>
<dbReference type="InterPro" id="IPR002970">
    <property type="entry name" value="Tick_his-bd"/>
</dbReference>
<sequence length="176" mass="20002">MASRNVGICLILAVLVPASMGGTRREPIDAFKAMENFTKGFSLYTSIDDSDFKCLTVSRISFNLEARKAVYVWHLKGPDGTVRTNVTFYVDDGEAPEKVTYFLDDDTTTIYTGSCLYTDYLTCAVNRVFFRGHDHCMLWVKPDVLQAVPRHCVDNYKANCPTRFPTYDPERCHLDE</sequence>
<dbReference type="AlphaFoldDB" id="A0A6M2CVE5"/>
<evidence type="ECO:0000313" key="2">
    <source>
        <dbReference type="EMBL" id="NOV37645.1"/>
    </source>
</evidence>